<dbReference type="Gene3D" id="1.10.510.10">
    <property type="entry name" value="Transferase(Phosphotransferase) domain 1"/>
    <property type="match status" value="1"/>
</dbReference>
<keyword evidence="1" id="KW-0808">Transferase</keyword>
<dbReference type="InterPro" id="IPR000719">
    <property type="entry name" value="Prot_kinase_dom"/>
</dbReference>
<accession>A0AAQ3SFV7</accession>
<protein>
    <recommendedName>
        <fullName evidence="5">Protein kinase domain-containing protein</fullName>
    </recommendedName>
</protein>
<dbReference type="PANTHER" id="PTHR47973">
    <property type="entry name" value="CYSTEINE-RICH RECEPTOR-LIKE PROTEIN KINASE 3"/>
    <property type="match status" value="1"/>
</dbReference>
<evidence type="ECO:0000256" key="2">
    <source>
        <dbReference type="ARBA" id="ARBA00022741"/>
    </source>
</evidence>
<evidence type="ECO:0000256" key="1">
    <source>
        <dbReference type="ARBA" id="ARBA00022679"/>
    </source>
</evidence>
<organism evidence="6 7">
    <name type="scientific">Paspalum notatum var. saurae</name>
    <dbReference type="NCBI Taxonomy" id="547442"/>
    <lineage>
        <taxon>Eukaryota</taxon>
        <taxon>Viridiplantae</taxon>
        <taxon>Streptophyta</taxon>
        <taxon>Embryophyta</taxon>
        <taxon>Tracheophyta</taxon>
        <taxon>Spermatophyta</taxon>
        <taxon>Magnoliopsida</taxon>
        <taxon>Liliopsida</taxon>
        <taxon>Poales</taxon>
        <taxon>Poaceae</taxon>
        <taxon>PACMAD clade</taxon>
        <taxon>Panicoideae</taxon>
        <taxon>Andropogonodae</taxon>
        <taxon>Paspaleae</taxon>
        <taxon>Paspalinae</taxon>
        <taxon>Paspalum</taxon>
    </lineage>
</organism>
<dbReference type="GO" id="GO:0005524">
    <property type="term" value="F:ATP binding"/>
    <property type="evidence" value="ECO:0007669"/>
    <property type="project" value="UniProtKB-KW"/>
</dbReference>
<gene>
    <name evidence="6" type="ORF">U9M48_002247</name>
</gene>
<evidence type="ECO:0000313" key="6">
    <source>
        <dbReference type="EMBL" id="WVZ51061.1"/>
    </source>
</evidence>
<keyword evidence="7" id="KW-1185">Reference proteome</keyword>
<name>A0AAQ3SFV7_PASNO</name>
<feature type="domain" description="Protein kinase" evidence="5">
    <location>
        <begin position="57"/>
        <end position="323"/>
    </location>
</feature>
<keyword evidence="4" id="KW-0067">ATP-binding</keyword>
<dbReference type="GO" id="GO:0004672">
    <property type="term" value="F:protein kinase activity"/>
    <property type="evidence" value="ECO:0007669"/>
    <property type="project" value="InterPro"/>
</dbReference>
<evidence type="ECO:0000259" key="5">
    <source>
        <dbReference type="PROSITE" id="PS50011"/>
    </source>
</evidence>
<reference evidence="6 7" key="1">
    <citation type="submission" date="2024-02" db="EMBL/GenBank/DDBJ databases">
        <title>High-quality chromosome-scale genome assembly of Pensacola bahiagrass (Paspalum notatum Flugge var. saurae).</title>
        <authorList>
            <person name="Vega J.M."/>
            <person name="Podio M."/>
            <person name="Orjuela J."/>
            <person name="Siena L.A."/>
            <person name="Pessino S.C."/>
            <person name="Combes M.C."/>
            <person name="Mariac C."/>
            <person name="Albertini E."/>
            <person name="Pupilli F."/>
            <person name="Ortiz J.P.A."/>
            <person name="Leblanc O."/>
        </authorList>
    </citation>
    <scope>NUCLEOTIDE SEQUENCE [LARGE SCALE GENOMIC DNA]</scope>
    <source>
        <strain evidence="6">R1</strain>
        <tissue evidence="6">Leaf</tissue>
    </source>
</reference>
<proteinExistence type="predicted"/>
<evidence type="ECO:0000313" key="7">
    <source>
        <dbReference type="Proteomes" id="UP001341281"/>
    </source>
</evidence>
<dbReference type="EMBL" id="CP144745">
    <property type="protein sequence ID" value="WVZ51061.1"/>
    <property type="molecule type" value="Genomic_DNA"/>
</dbReference>
<keyword evidence="3" id="KW-0418">Kinase</keyword>
<dbReference type="AlphaFoldDB" id="A0AAQ3SFV7"/>
<dbReference type="InterPro" id="IPR052059">
    <property type="entry name" value="CR_Ser/Thr_kinase"/>
</dbReference>
<dbReference type="Pfam" id="PF00069">
    <property type="entry name" value="Pkinase"/>
    <property type="match status" value="1"/>
</dbReference>
<dbReference type="Proteomes" id="UP001341281">
    <property type="component" value="Chromosome 01"/>
</dbReference>
<dbReference type="SUPFAM" id="SSF56112">
    <property type="entry name" value="Protein kinase-like (PK-like)"/>
    <property type="match status" value="1"/>
</dbReference>
<keyword evidence="2" id="KW-0547">Nucleotide-binding</keyword>
<dbReference type="InterPro" id="IPR011009">
    <property type="entry name" value="Kinase-like_dom_sf"/>
</dbReference>
<sequence>MFWFGNQSLKYLYPNLFNIVRKKHATVAKVLSTNPLNVSFRRALFGDKLLEWHTMVASLVHINLNGDTDVFIWGLHKHGSFSVKSMYLHLVNSGVKVSQENMQMKIPLKIKVFMYYLKQGVILTKDNLARRNWGGNKTSLGLAPPNTVANMFDVWAKMVQQLFAGQFCSQGMRVSLIISNRNLFYGYFSRERSLHYVHHEHEPMVLHRDIFKANNIMLDSDFRARSATLASPAQWLSSVTSIAGTWGYIAPDYAMSYKATRQTDIYAFGLLVLEVVTGKKNGDMIPPDDDHITDWIWRLHREGKLLDAVDASLLATGTGDDDK</sequence>
<dbReference type="PROSITE" id="PS50011">
    <property type="entry name" value="PROTEIN_KINASE_DOM"/>
    <property type="match status" value="1"/>
</dbReference>
<evidence type="ECO:0000256" key="4">
    <source>
        <dbReference type="ARBA" id="ARBA00022840"/>
    </source>
</evidence>
<evidence type="ECO:0000256" key="3">
    <source>
        <dbReference type="ARBA" id="ARBA00022777"/>
    </source>
</evidence>